<dbReference type="SUPFAM" id="SSF158472">
    <property type="entry name" value="HAMP domain-like"/>
    <property type="match status" value="1"/>
</dbReference>
<accession>A0A2A2TIF2</accession>
<dbReference type="EMBL" id="NTFS01000138">
    <property type="protein sequence ID" value="PAX53471.1"/>
    <property type="molecule type" value="Genomic_DNA"/>
</dbReference>
<gene>
    <name evidence="3" type="ORF">CK510_13820</name>
</gene>
<keyword evidence="1" id="KW-0472">Membrane</keyword>
<dbReference type="Proteomes" id="UP000218238">
    <property type="component" value="Unassembled WGS sequence"/>
</dbReference>
<evidence type="ECO:0000259" key="2">
    <source>
        <dbReference type="PROSITE" id="PS50885"/>
    </source>
</evidence>
<dbReference type="CDD" id="cd06225">
    <property type="entry name" value="HAMP"/>
    <property type="match status" value="1"/>
</dbReference>
<comment type="caution">
    <text evidence="3">The sequence shown here is derived from an EMBL/GenBank/DDBJ whole genome shotgun (WGS) entry which is preliminary data.</text>
</comment>
<dbReference type="GO" id="GO:0016020">
    <property type="term" value="C:membrane"/>
    <property type="evidence" value="ECO:0007669"/>
    <property type="project" value="InterPro"/>
</dbReference>
<dbReference type="InterPro" id="IPR003660">
    <property type="entry name" value="HAMP_dom"/>
</dbReference>
<evidence type="ECO:0000256" key="1">
    <source>
        <dbReference type="SAM" id="Phobius"/>
    </source>
</evidence>
<dbReference type="AlphaFoldDB" id="A0A2A2TIF2"/>
<keyword evidence="4" id="KW-1185">Reference proteome</keyword>
<keyword evidence="3" id="KW-0808">Transferase</keyword>
<keyword evidence="3" id="KW-0418">Kinase</keyword>
<organism evidence="3 4">
    <name type="scientific">Brunnivagina elsteri CCALA 953</name>
    <dbReference type="NCBI Taxonomy" id="987040"/>
    <lineage>
        <taxon>Bacteria</taxon>
        <taxon>Bacillati</taxon>
        <taxon>Cyanobacteriota</taxon>
        <taxon>Cyanophyceae</taxon>
        <taxon>Nostocales</taxon>
        <taxon>Calotrichaceae</taxon>
        <taxon>Brunnivagina</taxon>
    </lineage>
</organism>
<dbReference type="GO" id="GO:0016301">
    <property type="term" value="F:kinase activity"/>
    <property type="evidence" value="ECO:0007669"/>
    <property type="project" value="UniProtKB-KW"/>
</dbReference>
<sequence>MKIGTKVNLILVIVFVVGLLISGTALSKVLEYKAENELSSKAVILMEIANSVRTYTNDRVQPLLMPISDTQEKFIPESIPSYSAREIFETFRKKKDYSNFLYKDATLNPTNLRDKADEFETNLVKEFIQNPASMTTSGFRTISGEKLFYTAKPFKIEQESCLRCHSIPENAPKSQLNSYGREHGFGWKLNDIVATQIIYVPAQEIFTSANRSFLLISGVLIGIFTAIIVVINLLLKKSVLQRIQKIAMVAVQVSVGDVDASFGKQDKDEIGALAEAFNRMKYSLEIALKMLGNKE</sequence>
<evidence type="ECO:0000313" key="4">
    <source>
        <dbReference type="Proteomes" id="UP000218238"/>
    </source>
</evidence>
<dbReference type="Gene3D" id="6.10.340.10">
    <property type="match status" value="1"/>
</dbReference>
<reference evidence="3 4" key="1">
    <citation type="submission" date="2017-08" db="EMBL/GenBank/DDBJ databases">
        <title>Draft genome sequence of filamentous cyanobacterium Calothrix elsteri CCALA 953.</title>
        <authorList>
            <person name="Gagunashvili A.N."/>
            <person name="Elster J."/>
            <person name="Andresson O.S."/>
        </authorList>
    </citation>
    <scope>NUCLEOTIDE SEQUENCE [LARGE SCALE GENOMIC DNA]</scope>
    <source>
        <strain evidence="3 4">CCALA 953</strain>
    </source>
</reference>
<dbReference type="GO" id="GO:0007165">
    <property type="term" value="P:signal transduction"/>
    <property type="evidence" value="ECO:0007669"/>
    <property type="project" value="InterPro"/>
</dbReference>
<dbReference type="PROSITE" id="PS50885">
    <property type="entry name" value="HAMP"/>
    <property type="match status" value="1"/>
</dbReference>
<feature type="transmembrane region" description="Helical" evidence="1">
    <location>
        <begin position="213"/>
        <end position="235"/>
    </location>
</feature>
<evidence type="ECO:0000313" key="3">
    <source>
        <dbReference type="EMBL" id="PAX53471.1"/>
    </source>
</evidence>
<keyword evidence="1" id="KW-0812">Transmembrane</keyword>
<dbReference type="SMART" id="SM00304">
    <property type="entry name" value="HAMP"/>
    <property type="match status" value="1"/>
</dbReference>
<dbReference type="OrthoDB" id="114218at2"/>
<keyword evidence="1" id="KW-1133">Transmembrane helix</keyword>
<feature type="domain" description="HAMP" evidence="2">
    <location>
        <begin position="237"/>
        <end position="289"/>
    </location>
</feature>
<dbReference type="InterPro" id="IPR021796">
    <property type="entry name" value="Tll0287-like_dom"/>
</dbReference>
<dbReference type="Pfam" id="PF00672">
    <property type="entry name" value="HAMP"/>
    <property type="match status" value="1"/>
</dbReference>
<proteinExistence type="predicted"/>
<dbReference type="RefSeq" id="WP_095722252.1">
    <property type="nucleotide sequence ID" value="NZ_NTFS01000138.1"/>
</dbReference>
<name>A0A2A2TIF2_9CYAN</name>
<protein>
    <submittedName>
        <fullName evidence="3">Histidine kinase</fullName>
    </submittedName>
</protein>
<dbReference type="Pfam" id="PF11845">
    <property type="entry name" value="Tll0287-like"/>
    <property type="match status" value="1"/>
</dbReference>